<proteinExistence type="predicted"/>
<accession>A0ABT3LZJ8</accession>
<gene>
    <name evidence="1" type="ORF">ND812_13690</name>
</gene>
<dbReference type="EMBL" id="JAMQPV010000002">
    <property type="protein sequence ID" value="MCW7463147.1"/>
    <property type="molecule type" value="Genomic_DNA"/>
</dbReference>
<comment type="caution">
    <text evidence="1">The sequence shown here is derived from an EMBL/GenBank/DDBJ whole genome shotgun (WGS) entry which is preliminary data.</text>
</comment>
<protein>
    <recommendedName>
        <fullName evidence="3">Lipoprotein</fullName>
    </recommendedName>
</protein>
<evidence type="ECO:0000313" key="2">
    <source>
        <dbReference type="Proteomes" id="UP001209737"/>
    </source>
</evidence>
<organism evidence="1 2">
    <name type="scientific">Leptospira limi</name>
    <dbReference type="NCBI Taxonomy" id="2950023"/>
    <lineage>
        <taxon>Bacteria</taxon>
        <taxon>Pseudomonadati</taxon>
        <taxon>Spirochaetota</taxon>
        <taxon>Spirochaetia</taxon>
        <taxon>Leptospirales</taxon>
        <taxon>Leptospiraceae</taxon>
        <taxon>Leptospira</taxon>
    </lineage>
</organism>
<evidence type="ECO:0000313" key="1">
    <source>
        <dbReference type="EMBL" id="MCW7463147.1"/>
    </source>
</evidence>
<sequence>MNKISNILVVSCLILFLGCSEKKSDDSSSVAVLALLANANSTPKCPYTVSGATVQYNLYTASTSATSIGSLVTTTTVAVKATVSAGQKVVFSGINYSGSAQSSVFLKSDCPVSTSDNAPSGNYTKTNNSSGGSLSYEISFSTGGSYVLFLLGVNAQGVNVVIQ</sequence>
<evidence type="ECO:0008006" key="3">
    <source>
        <dbReference type="Google" id="ProtNLM"/>
    </source>
</evidence>
<dbReference type="Proteomes" id="UP001209737">
    <property type="component" value="Unassembled WGS sequence"/>
</dbReference>
<reference evidence="1 2" key="1">
    <citation type="submission" date="2022-06" db="EMBL/GenBank/DDBJ databases">
        <title>Leptospira isolates from biofilms formed at urban environments.</title>
        <authorList>
            <person name="Ribeiro P.S."/>
            <person name="Sousa T."/>
            <person name="Carvalho N."/>
            <person name="Aburjaile F."/>
            <person name="Neves F."/>
            <person name="Oliveira D."/>
            <person name="Blanco L."/>
            <person name="Lima J."/>
            <person name="Costa F."/>
            <person name="Brenig B."/>
            <person name="Soares S."/>
            <person name="Ramos R."/>
            <person name="Goes-Neto A."/>
            <person name="Matiuzzi M."/>
            <person name="Azevedo V."/>
            <person name="Ristow P."/>
        </authorList>
    </citation>
    <scope>NUCLEOTIDE SEQUENCE [LARGE SCALE GENOMIC DNA]</scope>
    <source>
        <strain evidence="1 2">VSF25</strain>
    </source>
</reference>
<name>A0ABT3LZJ8_9LEPT</name>
<keyword evidence="2" id="KW-1185">Reference proteome</keyword>
<dbReference type="PROSITE" id="PS51257">
    <property type="entry name" value="PROKAR_LIPOPROTEIN"/>
    <property type="match status" value="1"/>
</dbReference>
<dbReference type="RefSeq" id="WP_265375986.1">
    <property type="nucleotide sequence ID" value="NZ_JAMQPV010000002.1"/>
</dbReference>